<dbReference type="Proteomes" id="UP000794436">
    <property type="component" value="Unassembled WGS sequence"/>
</dbReference>
<dbReference type="EMBL" id="SPLM01000145">
    <property type="protein sequence ID" value="TMW56737.1"/>
    <property type="molecule type" value="Genomic_DNA"/>
</dbReference>
<keyword evidence="2" id="KW-1185">Reference proteome</keyword>
<reference evidence="1" key="1">
    <citation type="submission" date="2019-03" db="EMBL/GenBank/DDBJ databases">
        <title>Long read genome sequence of the mycoparasitic Pythium oligandrum ATCC 38472 isolated from sugarbeet rhizosphere.</title>
        <authorList>
            <person name="Gaulin E."/>
        </authorList>
    </citation>
    <scope>NUCLEOTIDE SEQUENCE</scope>
    <source>
        <strain evidence="1">ATCC 38472_TT</strain>
    </source>
</reference>
<organism evidence="1 2">
    <name type="scientific">Pythium oligandrum</name>
    <name type="common">Mycoparasitic fungus</name>
    <dbReference type="NCBI Taxonomy" id="41045"/>
    <lineage>
        <taxon>Eukaryota</taxon>
        <taxon>Sar</taxon>
        <taxon>Stramenopiles</taxon>
        <taxon>Oomycota</taxon>
        <taxon>Peronosporomycetes</taxon>
        <taxon>Pythiales</taxon>
        <taxon>Pythiaceae</taxon>
        <taxon>Pythium</taxon>
    </lineage>
</organism>
<evidence type="ECO:0000313" key="1">
    <source>
        <dbReference type="EMBL" id="TMW56737.1"/>
    </source>
</evidence>
<sequence length="221" mass="25395">MAKEATLEALLAPWWEVFSDGKLMIQHDRWKGGLRRQFYAFCFEISTPTRDAVRDQYNAFELLCLASVLNPTAFMRMVRDKCSFVAPFMHWDGFVEDQVVPCRLWVALEDTPGKRKLSKWRRDALMLVLSAGMSRLDSESFLETRTALLAMAETPEKCKQCEDMTIDVEVRLVYLSEDPLAAILERLVTSHELRAQNDQRANCVRTRFVSRQSISSTTTSA</sequence>
<evidence type="ECO:0000313" key="2">
    <source>
        <dbReference type="Proteomes" id="UP000794436"/>
    </source>
</evidence>
<comment type="caution">
    <text evidence="1">The sequence shown here is derived from an EMBL/GenBank/DDBJ whole genome shotgun (WGS) entry which is preliminary data.</text>
</comment>
<protein>
    <submittedName>
        <fullName evidence="1">Uncharacterized protein</fullName>
    </submittedName>
</protein>
<dbReference type="AlphaFoldDB" id="A0A8K1C574"/>
<gene>
    <name evidence="1" type="ORF">Poli38472_006747</name>
</gene>
<accession>A0A8K1C574</accession>
<proteinExistence type="predicted"/>
<name>A0A8K1C574_PYTOL</name>